<dbReference type="EMBL" id="JACCFK010000001">
    <property type="protein sequence ID" value="NYI87001.1"/>
    <property type="molecule type" value="Genomic_DNA"/>
</dbReference>
<feature type="transmembrane region" description="Helical" evidence="1">
    <location>
        <begin position="145"/>
        <end position="169"/>
    </location>
</feature>
<comment type="caution">
    <text evidence="2">The sequence shown here is derived from an EMBL/GenBank/DDBJ whole genome shotgun (WGS) entry which is preliminary data.</text>
</comment>
<dbReference type="PANTHER" id="PTHR42305:SF1">
    <property type="entry name" value="MEMBRANE PROTEIN RV1733C-RELATED"/>
    <property type="match status" value="1"/>
</dbReference>
<keyword evidence="1" id="KW-0812">Transmembrane</keyword>
<evidence type="ECO:0000313" key="3">
    <source>
        <dbReference type="Proteomes" id="UP000549616"/>
    </source>
</evidence>
<dbReference type="RefSeq" id="WP_179771455.1">
    <property type="nucleotide sequence ID" value="NZ_JACCFK010000001.1"/>
</dbReference>
<sequence>MTGPIGRFWRRLHIGRNPLARTSDRVEAALLFVVVLGLLVAIPLALFTGSQTYGGQLAVSEQQQATRHQVTATLIDDAPTPVPATEGAFSTSGSAGVRAEWTYNGGEPKTGVVSADPGATAGTKVPVWLNEAGDPTPAPISSTDAATTGVLAGIFAWLVAALVLVAAYWMTRFVLDRRRAARWTSEWATLGDRWARS</sequence>
<evidence type="ECO:0008006" key="4">
    <source>
        <dbReference type="Google" id="ProtNLM"/>
    </source>
</evidence>
<protein>
    <recommendedName>
        <fullName evidence="4">Transmembrane protein</fullName>
    </recommendedName>
</protein>
<proteinExistence type="predicted"/>
<evidence type="ECO:0000313" key="2">
    <source>
        <dbReference type="EMBL" id="NYI87001.1"/>
    </source>
</evidence>
<keyword evidence="1" id="KW-1133">Transmembrane helix</keyword>
<gene>
    <name evidence="2" type="ORF">HNR02_000324</name>
</gene>
<dbReference type="InterPro" id="IPR039708">
    <property type="entry name" value="MT1774/Rv1733c-like"/>
</dbReference>
<feature type="transmembrane region" description="Helical" evidence="1">
    <location>
        <begin position="28"/>
        <end position="47"/>
    </location>
</feature>
<evidence type="ECO:0000256" key="1">
    <source>
        <dbReference type="SAM" id="Phobius"/>
    </source>
</evidence>
<accession>A0A853AWM8</accession>
<reference evidence="2 3" key="1">
    <citation type="submission" date="2020-07" db="EMBL/GenBank/DDBJ databases">
        <title>Sequencing the genomes of 1000 actinobacteria strains.</title>
        <authorList>
            <person name="Klenk H.-P."/>
        </authorList>
    </citation>
    <scope>NUCLEOTIDE SEQUENCE [LARGE SCALE GENOMIC DNA]</scope>
    <source>
        <strain evidence="2 3">DSM 104006</strain>
    </source>
</reference>
<organism evidence="2 3">
    <name type="scientific">Amycolatopsis endophytica</name>
    <dbReference type="NCBI Taxonomy" id="860233"/>
    <lineage>
        <taxon>Bacteria</taxon>
        <taxon>Bacillati</taxon>
        <taxon>Actinomycetota</taxon>
        <taxon>Actinomycetes</taxon>
        <taxon>Pseudonocardiales</taxon>
        <taxon>Pseudonocardiaceae</taxon>
        <taxon>Amycolatopsis</taxon>
    </lineage>
</organism>
<keyword evidence="1" id="KW-0472">Membrane</keyword>
<dbReference type="AlphaFoldDB" id="A0A853AWM8"/>
<name>A0A853AWM8_9PSEU</name>
<dbReference type="PANTHER" id="PTHR42305">
    <property type="entry name" value="MEMBRANE PROTEIN RV1733C-RELATED"/>
    <property type="match status" value="1"/>
</dbReference>
<dbReference type="Proteomes" id="UP000549616">
    <property type="component" value="Unassembled WGS sequence"/>
</dbReference>
<keyword evidence="3" id="KW-1185">Reference proteome</keyword>